<dbReference type="GO" id="GO:0000160">
    <property type="term" value="P:phosphorelay signal transduction system"/>
    <property type="evidence" value="ECO:0007669"/>
    <property type="project" value="InterPro"/>
</dbReference>
<evidence type="ECO:0000313" key="1">
    <source>
        <dbReference type="EMBL" id="RAU18292.1"/>
    </source>
</evidence>
<name>A0A364NML5_9GAMM</name>
<dbReference type="InterPro" id="IPR036641">
    <property type="entry name" value="HPT_dom_sf"/>
</dbReference>
<dbReference type="AlphaFoldDB" id="A0A364NML5"/>
<dbReference type="SUPFAM" id="SSF47226">
    <property type="entry name" value="Histidine-containing phosphotransfer domain, HPT domain"/>
    <property type="match status" value="1"/>
</dbReference>
<protein>
    <recommendedName>
        <fullName evidence="3">HPt domain-containing protein</fullName>
    </recommendedName>
</protein>
<accession>A0A364NML5</accession>
<keyword evidence="2" id="KW-1185">Reference proteome</keyword>
<evidence type="ECO:0008006" key="3">
    <source>
        <dbReference type="Google" id="ProtNLM"/>
    </source>
</evidence>
<comment type="caution">
    <text evidence="1">The sequence shown here is derived from an EMBL/GenBank/DDBJ whole genome shotgun (WGS) entry which is preliminary data.</text>
</comment>
<sequence length="116" mass="13447">MKELMPADDFVSLRSAFLTRVELRLQCMNSQYEEWIGSPSSRESIPLRDLYYEAHKLSGAASCYQVHDLAIAAQQLEEFVYSISQVMLLAPEKAHKADEVRRQLDSIDSVYRNYQR</sequence>
<dbReference type="RefSeq" id="WP_112158933.1">
    <property type="nucleotide sequence ID" value="NZ_QKRX01000005.1"/>
</dbReference>
<gene>
    <name evidence="1" type="ORF">DN062_08660</name>
</gene>
<reference evidence="1 2" key="1">
    <citation type="submission" date="2018-06" db="EMBL/GenBank/DDBJ databases">
        <title>Nitrincola tibetense sp. nov., isolated from Lake XuguoCo on Tibetan Plateau.</title>
        <authorList>
            <person name="Xing P."/>
        </authorList>
    </citation>
    <scope>NUCLEOTIDE SEQUENCE [LARGE SCALE GENOMIC DNA]</scope>
    <source>
        <strain evidence="2">xg18</strain>
    </source>
</reference>
<dbReference type="Proteomes" id="UP000250744">
    <property type="component" value="Unassembled WGS sequence"/>
</dbReference>
<dbReference type="EMBL" id="QKRX01000005">
    <property type="protein sequence ID" value="RAU18292.1"/>
    <property type="molecule type" value="Genomic_DNA"/>
</dbReference>
<organism evidence="1 2">
    <name type="scientific">Nitrincola tibetensis</name>
    <dbReference type="NCBI Taxonomy" id="2219697"/>
    <lineage>
        <taxon>Bacteria</taxon>
        <taxon>Pseudomonadati</taxon>
        <taxon>Pseudomonadota</taxon>
        <taxon>Gammaproteobacteria</taxon>
        <taxon>Oceanospirillales</taxon>
        <taxon>Oceanospirillaceae</taxon>
        <taxon>Nitrincola</taxon>
    </lineage>
</organism>
<evidence type="ECO:0000313" key="2">
    <source>
        <dbReference type="Proteomes" id="UP000250744"/>
    </source>
</evidence>
<dbReference type="Gene3D" id="1.20.120.160">
    <property type="entry name" value="HPT domain"/>
    <property type="match status" value="1"/>
</dbReference>
<proteinExistence type="predicted"/>